<dbReference type="InterPro" id="IPR027417">
    <property type="entry name" value="P-loop_NTPase"/>
</dbReference>
<evidence type="ECO:0000259" key="7">
    <source>
        <dbReference type="Pfam" id="PF23559"/>
    </source>
</evidence>
<feature type="domain" description="Disease resistance R13L4/SHOC-2-like LRR" evidence="8">
    <location>
        <begin position="930"/>
        <end position="1205"/>
    </location>
</feature>
<dbReference type="Gene3D" id="1.10.8.430">
    <property type="entry name" value="Helical domain of apoptotic protease-activating factors"/>
    <property type="match status" value="1"/>
</dbReference>
<keyword evidence="10" id="KW-1185">Reference proteome</keyword>
<protein>
    <submittedName>
        <fullName evidence="9">Uncharacterized protein</fullName>
    </submittedName>
</protein>
<dbReference type="InterPro" id="IPR041118">
    <property type="entry name" value="Rx_N"/>
</dbReference>
<evidence type="ECO:0000256" key="4">
    <source>
        <dbReference type="SAM" id="MobiDB-lite"/>
    </source>
</evidence>
<sequence>MHTRHVEDQGMDDEVMLIKQIQETEDMIVNILSRCEKMVDNELKVLSSMTKGSTEDMFKSVVSRVVDKLLALLHHQPTALFGVEEEVDWIERELRGTGDGGGFQFTEELVDVAYDLEDVIDNLLLKSEAEASGRGSLEDVTATDDDPLHNNLSDLPASAPTEFCLLDPAQDTEETASPDLNSAHSQSMANTVVSPVTEGVTALLAQKALHLEMKKVARRVQDKFGLMINFLNVFESGELDNRGGTVWMEELLTVSCSAVDVMEELINKREQLRRSWMEPLGRVVFDFYNFKSQNKLALEICKIYIKIVDISNRRADESMGERVLSKKKRFLSICTIHRPQDIEEIDWSHDSLVLHQNIANAVVSPVIEKVAALLAQEALPPRVEMKARRVQDKFRLINDFLRDLEAVELDDRGTVWNLWIDELCQVSRSTEDVIDQFLNSREQIRRSWLGALGKGVLAFGHLISQHKLIMKMDQISAQIQNLSIRRPEGAHGQSPSTVPRYASSIPQPPTQEPQQTQELDAIGFDDNVHAIMTRLLSDDTSFSVISIVGMPGIGKTTLAKSIYNNKAVVDHFPFRAWTSETWEFLEHIMRQEICLMTLEEMRQKFISLLAGKRCLIVFDDAYNACFFNLLVTTFSDASNGSRLILTTRSMSLPSQLQKSVHHAVRLRGNDESWALFTHALKVNIPQQLLTLRREIERTCGGLPLAIIKLANLLSQKGLTIEEWCTAIQQLNHDQEQLWSYHLSRINKDLPLYMRQCLFYFGLFPRDFEIPARRLIALWVAEGLVQAKGEDEAPEDVAERCLIKLIAEGMVQVTKKKRNGNIKTCCLPSALRQYWLSKAQETTFLQIHMETTSHLSPSTGMISRLADHLDKEDVTFGHIHGCHDHMASSHLQPLYQQVISFLSFDTREGSKPGEDMGNFLHRCISGRCLLQLRVLDLENVFKPKLPEALGKLNRLRYLGLRSTFLDMLPSFIKKLHSLQVLDVKHTNITTLPSPVWNLQQLRISYLNERCHSKLMPQPQAGSFSTLQVLVGLLVDEETPVKDGLDRFVNLRKLGLTCRLLSSQQEAMVEWVLKMNRLRSLRLESIDEQNQVGDLDLKPLTGHVNLSCLYLLGRLVNPSIVPALPHSLIDITLSGSELKDDPMQTLDKLPNLKILSLLANSYTGKNMHCSFGGFSQLRVLKLWKLEQLEEWNVEEGALQALRDLEIRGCMKLEMLPEALHHRALLKVKLKTCLVILLSRPPSLLLSILLLLFKLIFL</sequence>
<dbReference type="Proteomes" id="UP001227230">
    <property type="component" value="Chromosome 5"/>
</dbReference>
<dbReference type="InterPro" id="IPR044974">
    <property type="entry name" value="Disease_R_plants"/>
</dbReference>
<dbReference type="Pfam" id="PF00931">
    <property type="entry name" value="NB-ARC"/>
    <property type="match status" value="1"/>
</dbReference>
<organism evidence="9 10">
    <name type="scientific">Vitis vinifera</name>
    <name type="common">Grape</name>
    <dbReference type="NCBI Taxonomy" id="29760"/>
    <lineage>
        <taxon>Eukaryota</taxon>
        <taxon>Viridiplantae</taxon>
        <taxon>Streptophyta</taxon>
        <taxon>Embryophyta</taxon>
        <taxon>Tracheophyta</taxon>
        <taxon>Spermatophyta</taxon>
        <taxon>Magnoliopsida</taxon>
        <taxon>eudicotyledons</taxon>
        <taxon>Gunneridae</taxon>
        <taxon>Pentapetalae</taxon>
        <taxon>rosids</taxon>
        <taxon>Vitales</taxon>
        <taxon>Vitaceae</taxon>
        <taxon>Viteae</taxon>
        <taxon>Vitis</taxon>
    </lineage>
</organism>
<evidence type="ECO:0000313" key="10">
    <source>
        <dbReference type="Proteomes" id="UP001227230"/>
    </source>
</evidence>
<keyword evidence="1" id="KW-0677">Repeat</keyword>
<dbReference type="Gene3D" id="1.20.5.4130">
    <property type="match status" value="1"/>
</dbReference>
<evidence type="ECO:0000259" key="6">
    <source>
        <dbReference type="Pfam" id="PF18052"/>
    </source>
</evidence>
<evidence type="ECO:0000256" key="1">
    <source>
        <dbReference type="ARBA" id="ARBA00022737"/>
    </source>
</evidence>
<name>A0ABY9C0K8_VITVI</name>
<keyword evidence="3" id="KW-0611">Plant defense</keyword>
<feature type="region of interest" description="Disordered" evidence="4">
    <location>
        <begin position="134"/>
        <end position="153"/>
    </location>
</feature>
<dbReference type="InterPro" id="IPR032675">
    <property type="entry name" value="LRR_dom_sf"/>
</dbReference>
<dbReference type="Pfam" id="PF23559">
    <property type="entry name" value="WHD_DRP"/>
    <property type="match status" value="1"/>
</dbReference>
<dbReference type="Pfam" id="PF18052">
    <property type="entry name" value="Rx_N"/>
    <property type="match status" value="2"/>
</dbReference>
<dbReference type="EMBL" id="CP126652">
    <property type="protein sequence ID" value="WJZ88211.1"/>
    <property type="molecule type" value="Genomic_DNA"/>
</dbReference>
<keyword evidence="2" id="KW-0547">Nucleotide-binding</keyword>
<dbReference type="InterPro" id="IPR002182">
    <property type="entry name" value="NB-ARC"/>
</dbReference>
<dbReference type="PANTHER" id="PTHR23155:SF955">
    <property type="entry name" value="AAA+ ATPASE DOMAIN-CONTAINING PROTEIN"/>
    <property type="match status" value="1"/>
</dbReference>
<feature type="domain" description="NB-ARC" evidence="5">
    <location>
        <begin position="525"/>
        <end position="678"/>
    </location>
</feature>
<dbReference type="PANTHER" id="PTHR23155">
    <property type="entry name" value="DISEASE RESISTANCE PROTEIN RP"/>
    <property type="match status" value="1"/>
</dbReference>
<proteinExistence type="predicted"/>
<gene>
    <name evidence="9" type="ORF">VitviT2T_007534</name>
</gene>
<evidence type="ECO:0000256" key="2">
    <source>
        <dbReference type="ARBA" id="ARBA00022741"/>
    </source>
</evidence>
<dbReference type="Gene3D" id="3.80.10.10">
    <property type="entry name" value="Ribonuclease Inhibitor"/>
    <property type="match status" value="2"/>
</dbReference>
<dbReference type="PRINTS" id="PR00364">
    <property type="entry name" value="DISEASERSIST"/>
</dbReference>
<evidence type="ECO:0000259" key="5">
    <source>
        <dbReference type="Pfam" id="PF00931"/>
    </source>
</evidence>
<feature type="region of interest" description="Disordered" evidence="4">
    <location>
        <begin position="487"/>
        <end position="515"/>
    </location>
</feature>
<feature type="domain" description="Disease resistance N-terminal" evidence="6">
    <location>
        <begin position="362"/>
        <end position="443"/>
    </location>
</feature>
<accession>A0ABY9C0K8</accession>
<dbReference type="InterPro" id="IPR055414">
    <property type="entry name" value="LRR_R13L4/SHOC2-like"/>
</dbReference>
<dbReference type="SUPFAM" id="SSF52058">
    <property type="entry name" value="L domain-like"/>
    <property type="match status" value="1"/>
</dbReference>
<reference evidence="9 10" key="1">
    <citation type="journal article" date="2023" name="Hortic Res">
        <title>The complete reference genome for grapevine (Vitis vinifera L.) genetics and breeding.</title>
        <authorList>
            <person name="Shi X."/>
            <person name="Cao S."/>
            <person name="Wang X."/>
            <person name="Huang S."/>
            <person name="Wang Y."/>
            <person name="Liu Z."/>
            <person name="Liu W."/>
            <person name="Leng X."/>
            <person name="Peng Y."/>
            <person name="Wang N."/>
            <person name="Wang Y."/>
            <person name="Ma Z."/>
            <person name="Xu X."/>
            <person name="Zhang F."/>
            <person name="Xue H."/>
            <person name="Zhong H."/>
            <person name="Wang Y."/>
            <person name="Zhang K."/>
            <person name="Velt A."/>
            <person name="Avia K."/>
            <person name="Holtgrawe D."/>
            <person name="Grimplet J."/>
            <person name="Matus J.T."/>
            <person name="Ware D."/>
            <person name="Wu X."/>
            <person name="Wang H."/>
            <person name="Liu C."/>
            <person name="Fang Y."/>
            <person name="Rustenholz C."/>
            <person name="Cheng Z."/>
            <person name="Xiao H."/>
            <person name="Zhou Y."/>
        </authorList>
    </citation>
    <scope>NUCLEOTIDE SEQUENCE [LARGE SCALE GENOMIC DNA]</scope>
    <source>
        <strain evidence="10">cv. Pinot noir / PN40024</strain>
        <tissue evidence="9">Leaf</tissue>
    </source>
</reference>
<feature type="domain" description="Disease resistance N-terminal" evidence="6">
    <location>
        <begin position="192"/>
        <end position="274"/>
    </location>
</feature>
<dbReference type="InterPro" id="IPR042197">
    <property type="entry name" value="Apaf_helical"/>
</dbReference>
<dbReference type="Gene3D" id="1.10.10.10">
    <property type="entry name" value="Winged helix-like DNA-binding domain superfamily/Winged helix DNA-binding domain"/>
    <property type="match status" value="1"/>
</dbReference>
<evidence type="ECO:0000259" key="8">
    <source>
        <dbReference type="Pfam" id="PF23598"/>
    </source>
</evidence>
<dbReference type="InterPro" id="IPR036388">
    <property type="entry name" value="WH-like_DNA-bd_sf"/>
</dbReference>
<evidence type="ECO:0000313" key="9">
    <source>
        <dbReference type="EMBL" id="WJZ88211.1"/>
    </source>
</evidence>
<dbReference type="SUPFAM" id="SSF52540">
    <property type="entry name" value="P-loop containing nucleoside triphosphate hydrolases"/>
    <property type="match status" value="1"/>
</dbReference>
<feature type="domain" description="Disease resistance protein winged helix" evidence="7">
    <location>
        <begin position="762"/>
        <end position="825"/>
    </location>
</feature>
<evidence type="ECO:0000256" key="3">
    <source>
        <dbReference type="ARBA" id="ARBA00022821"/>
    </source>
</evidence>
<dbReference type="Pfam" id="PF23598">
    <property type="entry name" value="LRR_14"/>
    <property type="match status" value="1"/>
</dbReference>
<dbReference type="Gene3D" id="3.40.50.300">
    <property type="entry name" value="P-loop containing nucleotide triphosphate hydrolases"/>
    <property type="match status" value="1"/>
</dbReference>
<dbReference type="InterPro" id="IPR058922">
    <property type="entry name" value="WHD_DRP"/>
</dbReference>